<dbReference type="OrthoDB" id="9006962at2"/>
<accession>A0A1I7E6C1</accession>
<protein>
    <submittedName>
        <fullName evidence="2">Uncharacterized protein</fullName>
    </submittedName>
</protein>
<sequence>MNDYFLPSEKTVERIDELCVRLFELWCEERKLVPLAYLLHCWPLTGHDTVVVKRLADAMSDLCQFQAAKLSARESTLVREIIGNAREIIGEPLPRGATAANGAGIMWARVRLAKAAGQVPAFAAADFLDGPL</sequence>
<reference evidence="1 4" key="2">
    <citation type="submission" date="2021-02" db="EMBL/GenBank/DDBJ databases">
        <authorList>
            <person name="Vanwijnsberghe S."/>
        </authorList>
    </citation>
    <scope>NUCLEOTIDE SEQUENCE [LARGE SCALE GENOMIC DNA]</scope>
    <source>
        <strain evidence="1 4">R-69658</strain>
    </source>
</reference>
<evidence type="ECO:0000313" key="2">
    <source>
        <dbReference type="EMBL" id="SFU19462.1"/>
    </source>
</evidence>
<evidence type="ECO:0000313" key="1">
    <source>
        <dbReference type="EMBL" id="CAE6758062.1"/>
    </source>
</evidence>
<keyword evidence="4" id="KW-1185">Reference proteome</keyword>
<dbReference type="Proteomes" id="UP000198844">
    <property type="component" value="Unassembled WGS sequence"/>
</dbReference>
<reference evidence="2 3" key="1">
    <citation type="submission" date="2016-10" db="EMBL/GenBank/DDBJ databases">
        <authorList>
            <person name="de Groot N.N."/>
        </authorList>
    </citation>
    <scope>NUCLEOTIDE SEQUENCE [LARGE SCALE GENOMIC DNA]</scope>
    <source>
        <strain evidence="2 3">LMG 27731</strain>
    </source>
</reference>
<dbReference type="AlphaFoldDB" id="A0A1I7E6C1"/>
<gene>
    <name evidence="1" type="ORF">R69658_03037</name>
    <name evidence="2" type="ORF">SAMN05192563_101470</name>
</gene>
<dbReference type="RefSeq" id="WP_093637376.1">
    <property type="nucleotide sequence ID" value="NZ_CAJNAU010000025.1"/>
</dbReference>
<proteinExistence type="predicted"/>
<dbReference type="EMBL" id="CAJNAU010000025">
    <property type="protein sequence ID" value="CAE6758062.1"/>
    <property type="molecule type" value="Genomic_DNA"/>
</dbReference>
<evidence type="ECO:0000313" key="4">
    <source>
        <dbReference type="Proteomes" id="UP000674425"/>
    </source>
</evidence>
<name>A0A1I7E6C1_9BURK</name>
<organism evidence="2 3">
    <name type="scientific">Paraburkholderia aspalathi</name>
    <dbReference type="NCBI Taxonomy" id="1324617"/>
    <lineage>
        <taxon>Bacteria</taxon>
        <taxon>Pseudomonadati</taxon>
        <taxon>Pseudomonadota</taxon>
        <taxon>Betaproteobacteria</taxon>
        <taxon>Burkholderiales</taxon>
        <taxon>Burkholderiaceae</taxon>
        <taxon>Paraburkholderia</taxon>
    </lineage>
</organism>
<dbReference type="Proteomes" id="UP000674425">
    <property type="component" value="Unassembled WGS sequence"/>
</dbReference>
<dbReference type="EMBL" id="FPBH01000014">
    <property type="protein sequence ID" value="SFU19462.1"/>
    <property type="molecule type" value="Genomic_DNA"/>
</dbReference>
<evidence type="ECO:0000313" key="3">
    <source>
        <dbReference type="Proteomes" id="UP000198844"/>
    </source>
</evidence>